<dbReference type="Pfam" id="PF03351">
    <property type="entry name" value="DOMON"/>
    <property type="match status" value="1"/>
</dbReference>
<feature type="domain" description="DOMON" evidence="5">
    <location>
        <begin position="51"/>
        <end position="182"/>
    </location>
</feature>
<dbReference type="GO" id="GO:0005507">
    <property type="term" value="F:copper ion binding"/>
    <property type="evidence" value="ECO:0007669"/>
    <property type="project" value="InterPro"/>
</dbReference>
<gene>
    <name evidence="6" type="ORF">SEMRO_38_G023540.1</name>
</gene>
<accession>A0A9N8D8L1</accession>
<keyword evidence="6" id="KW-0503">Monooxygenase</keyword>
<evidence type="ECO:0000256" key="3">
    <source>
        <dbReference type="ARBA" id="ARBA00023180"/>
    </source>
</evidence>
<name>A0A9N8D8L1_9STRA</name>
<feature type="signal peptide" evidence="4">
    <location>
        <begin position="1"/>
        <end position="24"/>
    </location>
</feature>
<dbReference type="Proteomes" id="UP001153069">
    <property type="component" value="Unassembled WGS sequence"/>
</dbReference>
<dbReference type="InterPro" id="IPR014784">
    <property type="entry name" value="Cu2_ascorb_mOase-like_C"/>
</dbReference>
<dbReference type="CDD" id="cd09631">
    <property type="entry name" value="DOMON_DOH"/>
    <property type="match status" value="1"/>
</dbReference>
<sequence>MMLSSKKLAAQLVWLSCLLAVASGQGDACFDERSSKYFSKNDWKYCQQLEPNLFMYYAPLVEDQGGNVMLGLHATSDTTGWTALALAGNGGMKGASQIVVRRDNDNGNGNDNDNTDWVAEDRYSTDYSTPLMDESQDVKLLFADQTDEGETAWGVLLMINPCDEPFDYPIEDKSTYMHWAAGSDHTFSFHGNKRGQFHANLFQAPQVVPSTEGLDYIDFVMPNVPVVVGEGGTDPTNPYICGFFDLDEIYAGSGHSSQDKIHAIHMTPVIAETSKKYVHHQILYECSFGGADSQFDDDDDDATPVDVDNLQHLQIVPECESMPPNCWEMKYGWAVGGQDIILPDDVGIPFGEGKRWLALQVHYYNPNLDEGVTDSSGVRVYISPEVRSQDAAIMEFDSGTVAYQRPPMPMGVANYELPPFVVPSSCTSSVWNQPLNILGVFHHLHRLGRQMELVVERDGQNLGPLRKEFGYDFNHQTIEESPFKELLPGDQIVVKCSYDTTSATKNVSFGELTQDEMCYGGVLYYPRQQDDLFHYYPPQANPSSCSAPGTGEWANVSRCAQAFSESVPKFFDYEMPFDFDAVTMCNADWFESEVGWFFDDICPTCQATQNCTVEEVATHAQEDFCVRWCSENANLSLYPDLSRTDPHDTGAWGCPNELFKAPVPLDPPVCETIGDLSLEIPESAAGNRTDDDLVSESFSGADGVFSSPVPSILSATTLILLFTASF</sequence>
<keyword evidence="6" id="KW-0560">Oxidoreductase</keyword>
<dbReference type="InterPro" id="IPR036939">
    <property type="entry name" value="Cu2_ascorb_mOase_N_sf"/>
</dbReference>
<reference evidence="6" key="1">
    <citation type="submission" date="2020-06" db="EMBL/GenBank/DDBJ databases">
        <authorList>
            <consortium name="Plant Systems Biology data submission"/>
        </authorList>
    </citation>
    <scope>NUCLEOTIDE SEQUENCE</scope>
    <source>
        <strain evidence="6">D6</strain>
    </source>
</reference>
<dbReference type="Gene3D" id="2.60.120.310">
    <property type="entry name" value="Copper type II, ascorbate-dependent monooxygenase, N-terminal domain"/>
    <property type="match status" value="1"/>
</dbReference>
<evidence type="ECO:0000256" key="1">
    <source>
        <dbReference type="ARBA" id="ARBA00010676"/>
    </source>
</evidence>
<keyword evidence="7" id="KW-1185">Reference proteome</keyword>
<proteinExistence type="inferred from homology"/>
<dbReference type="PROSITE" id="PS50836">
    <property type="entry name" value="DOMON"/>
    <property type="match status" value="1"/>
</dbReference>
<dbReference type="InterPro" id="IPR024548">
    <property type="entry name" value="Cu2_monoox_C"/>
</dbReference>
<evidence type="ECO:0000259" key="5">
    <source>
        <dbReference type="PROSITE" id="PS50836"/>
    </source>
</evidence>
<dbReference type="Gene3D" id="2.60.120.230">
    <property type="match status" value="1"/>
</dbReference>
<dbReference type="InterPro" id="IPR000945">
    <property type="entry name" value="DBH-like"/>
</dbReference>
<dbReference type="Pfam" id="PF01082">
    <property type="entry name" value="Cu2_monooxygen"/>
    <property type="match status" value="1"/>
</dbReference>
<comment type="similarity">
    <text evidence="1">Belongs to the copper type II ascorbate-dependent monooxygenase family.</text>
</comment>
<evidence type="ECO:0000313" key="7">
    <source>
        <dbReference type="Proteomes" id="UP001153069"/>
    </source>
</evidence>
<evidence type="ECO:0000256" key="2">
    <source>
        <dbReference type="ARBA" id="ARBA00023157"/>
    </source>
</evidence>
<organism evidence="6 7">
    <name type="scientific">Seminavis robusta</name>
    <dbReference type="NCBI Taxonomy" id="568900"/>
    <lineage>
        <taxon>Eukaryota</taxon>
        <taxon>Sar</taxon>
        <taxon>Stramenopiles</taxon>
        <taxon>Ochrophyta</taxon>
        <taxon>Bacillariophyta</taxon>
        <taxon>Bacillariophyceae</taxon>
        <taxon>Bacillariophycidae</taxon>
        <taxon>Naviculales</taxon>
        <taxon>Naviculaceae</taxon>
        <taxon>Seminavis</taxon>
    </lineage>
</organism>
<dbReference type="InterPro" id="IPR008977">
    <property type="entry name" value="PHM/PNGase_F_dom_sf"/>
</dbReference>
<keyword evidence="4" id="KW-0732">Signal</keyword>
<evidence type="ECO:0000313" key="6">
    <source>
        <dbReference type="EMBL" id="CAB9498423.1"/>
    </source>
</evidence>
<keyword evidence="2" id="KW-1015">Disulfide bond</keyword>
<keyword evidence="3" id="KW-0325">Glycoprotein</keyword>
<protein>
    <submittedName>
        <fullName evidence="6">DBH-like monooxygenase protein 1</fullName>
    </submittedName>
</protein>
<dbReference type="Gene3D" id="2.60.40.1210">
    <property type="entry name" value="Cellobiose dehydrogenase, cytochrome domain"/>
    <property type="match status" value="1"/>
</dbReference>
<feature type="chain" id="PRO_5040437435" evidence="4">
    <location>
        <begin position="25"/>
        <end position="726"/>
    </location>
</feature>
<dbReference type="EMBL" id="CAICTM010000038">
    <property type="protein sequence ID" value="CAB9498423.1"/>
    <property type="molecule type" value="Genomic_DNA"/>
</dbReference>
<dbReference type="OrthoDB" id="441566at2759"/>
<dbReference type="InterPro" id="IPR045266">
    <property type="entry name" value="DOH_DOMON"/>
</dbReference>
<dbReference type="InterPro" id="IPR000323">
    <property type="entry name" value="Cu2_ascorb_mOase_N"/>
</dbReference>
<evidence type="ECO:0000256" key="4">
    <source>
        <dbReference type="SAM" id="SignalP"/>
    </source>
</evidence>
<dbReference type="InterPro" id="IPR005018">
    <property type="entry name" value="DOMON_domain"/>
</dbReference>
<dbReference type="GO" id="GO:0004500">
    <property type="term" value="F:dopamine beta-monooxygenase activity"/>
    <property type="evidence" value="ECO:0007669"/>
    <property type="project" value="InterPro"/>
</dbReference>
<dbReference type="AlphaFoldDB" id="A0A9N8D8L1"/>
<dbReference type="Pfam" id="PF03712">
    <property type="entry name" value="Cu2_monoox_C"/>
    <property type="match status" value="1"/>
</dbReference>
<dbReference type="PANTHER" id="PTHR10157:SF23">
    <property type="entry name" value="MOXD1 HOMOLOG 1"/>
    <property type="match status" value="1"/>
</dbReference>
<dbReference type="SUPFAM" id="SSF49742">
    <property type="entry name" value="PHM/PNGase F"/>
    <property type="match status" value="2"/>
</dbReference>
<dbReference type="PANTHER" id="PTHR10157">
    <property type="entry name" value="DOPAMINE BETA HYDROXYLASE RELATED"/>
    <property type="match status" value="1"/>
</dbReference>
<comment type="caution">
    <text evidence="6">The sequence shown here is derived from an EMBL/GenBank/DDBJ whole genome shotgun (WGS) entry which is preliminary data.</text>
</comment>